<evidence type="ECO:0000256" key="4">
    <source>
        <dbReference type="ARBA" id="ARBA00022475"/>
    </source>
</evidence>
<evidence type="ECO:0000256" key="1">
    <source>
        <dbReference type="ARBA" id="ARBA00004651"/>
    </source>
</evidence>
<dbReference type="EMBL" id="VXIT01000004">
    <property type="protein sequence ID" value="KAA6413143.1"/>
    <property type="molecule type" value="Genomic_DNA"/>
</dbReference>
<feature type="transmembrane region" description="Helical" evidence="9">
    <location>
        <begin position="56"/>
        <end position="78"/>
    </location>
</feature>
<dbReference type="Proteomes" id="UP000324767">
    <property type="component" value="Unassembled WGS sequence"/>
</dbReference>
<dbReference type="GO" id="GO:0005886">
    <property type="term" value="C:plasma membrane"/>
    <property type="evidence" value="ECO:0007669"/>
    <property type="project" value="UniProtKB-SubCell"/>
</dbReference>
<feature type="transmembrane region" description="Helical" evidence="9">
    <location>
        <begin position="323"/>
        <end position="342"/>
    </location>
</feature>
<dbReference type="InterPro" id="IPR004695">
    <property type="entry name" value="SLAC1/Mae1/Ssu1/TehA"/>
</dbReference>
<dbReference type="GO" id="GO:0000319">
    <property type="term" value="F:sulfite transmembrane transporter activity"/>
    <property type="evidence" value="ECO:0007669"/>
    <property type="project" value="TreeGrafter"/>
</dbReference>
<name>A0A5M8PWQ3_9LECA</name>
<dbReference type="Gene3D" id="1.50.10.150">
    <property type="entry name" value="Voltage-dependent anion channel"/>
    <property type="match status" value="1"/>
</dbReference>
<gene>
    <name evidence="10" type="ORF">FRX48_02887</name>
</gene>
<feature type="transmembrane region" description="Helical" evidence="9">
    <location>
        <begin position="231"/>
        <end position="249"/>
    </location>
</feature>
<organism evidence="10 11">
    <name type="scientific">Lasallia pustulata</name>
    <dbReference type="NCBI Taxonomy" id="136370"/>
    <lineage>
        <taxon>Eukaryota</taxon>
        <taxon>Fungi</taxon>
        <taxon>Dikarya</taxon>
        <taxon>Ascomycota</taxon>
        <taxon>Pezizomycotina</taxon>
        <taxon>Lecanoromycetes</taxon>
        <taxon>OSLEUM clade</taxon>
        <taxon>Umbilicariomycetidae</taxon>
        <taxon>Umbilicariales</taxon>
        <taxon>Umbilicariaceae</taxon>
        <taxon>Lasallia</taxon>
    </lineage>
</organism>
<feature type="transmembrane region" description="Helical" evidence="9">
    <location>
        <begin position="193"/>
        <end position="219"/>
    </location>
</feature>
<comment type="similarity">
    <text evidence="2">Belongs to the tellurite-resistance/dicarboxylate transporter (TDT) family.</text>
</comment>
<evidence type="ECO:0000256" key="5">
    <source>
        <dbReference type="ARBA" id="ARBA00022692"/>
    </source>
</evidence>
<accession>A0A5M8PWQ3</accession>
<sequence length="461" mass="52008">MASKSKHSALEVWTTGWHWEERITNFTPSWFTVNMGTGIVTQLLVNFPYPTQWLRNLGYCFWILDICLYAMFTVFLVLRYSWYPVLLIKTSNDFSQSNYLGAIAIGFNTIIMGIISYYSYRESAMWVAYGMWWFSVALTLAVSLVAVFVMFVKQEKHELEEITAVWLLSFIPMIVTSATGGALLPYIRYPNNVAVLVVSFLLWSAGESICFIIITIYLWRLTSCNLPTRDAIVSCCIGLGPFGMGAYSIQLQAVFLSQYIKGAHFAPTQSEPPPLPQETLLATAEGVHWLGIIVALALIGHCTFWFVESFCNIIFRIPKSFNIGFWAFTFPLGVYALGLSNLSKDIRNNGFKGYAAAISVLTVLFWLMCAVGTVYKGFWKGELFYAPGLEDWIYDYPGEGKRQKKPGEPRKISKSVQRLERMQARKRTTNSTGGYSIDRQSAGDEEKGHANGHAGPQETDR</sequence>
<feature type="transmembrane region" description="Helical" evidence="9">
    <location>
        <begin position="164"/>
        <end position="187"/>
    </location>
</feature>
<feature type="transmembrane region" description="Helical" evidence="9">
    <location>
        <begin position="354"/>
        <end position="375"/>
    </location>
</feature>
<evidence type="ECO:0000256" key="2">
    <source>
        <dbReference type="ARBA" id="ARBA00008566"/>
    </source>
</evidence>
<dbReference type="PANTHER" id="PTHR31686">
    <property type="match status" value="1"/>
</dbReference>
<dbReference type="InterPro" id="IPR051629">
    <property type="entry name" value="Sulfite_efflux_TDT"/>
</dbReference>
<feature type="compositionally biased region" description="Basic and acidic residues" evidence="8">
    <location>
        <begin position="400"/>
        <end position="423"/>
    </location>
</feature>
<keyword evidence="4" id="KW-1003">Cell membrane</keyword>
<dbReference type="PANTHER" id="PTHR31686:SF1">
    <property type="entry name" value="SULFITE EFFLUX PUMP SSU1"/>
    <property type="match status" value="1"/>
</dbReference>
<dbReference type="Pfam" id="PF03595">
    <property type="entry name" value="SLAC1"/>
    <property type="match status" value="1"/>
</dbReference>
<keyword evidence="6 9" id="KW-1133">Transmembrane helix</keyword>
<feature type="transmembrane region" description="Helical" evidence="9">
    <location>
        <begin position="289"/>
        <end position="311"/>
    </location>
</feature>
<feature type="transmembrane region" description="Helical" evidence="9">
    <location>
        <begin position="132"/>
        <end position="152"/>
    </location>
</feature>
<keyword evidence="7 9" id="KW-0472">Membrane</keyword>
<evidence type="ECO:0000256" key="9">
    <source>
        <dbReference type="SAM" id="Phobius"/>
    </source>
</evidence>
<protein>
    <recommendedName>
        <fullName evidence="12">Voltage-dependent anion channel</fullName>
    </recommendedName>
</protein>
<evidence type="ECO:0000313" key="10">
    <source>
        <dbReference type="EMBL" id="KAA6413143.1"/>
    </source>
</evidence>
<dbReference type="AlphaFoldDB" id="A0A5M8PWQ3"/>
<dbReference type="OrthoDB" id="1099at2759"/>
<feature type="region of interest" description="Disordered" evidence="8">
    <location>
        <begin position="400"/>
        <end position="461"/>
    </location>
</feature>
<evidence type="ECO:0000313" key="11">
    <source>
        <dbReference type="Proteomes" id="UP000324767"/>
    </source>
</evidence>
<evidence type="ECO:0000256" key="3">
    <source>
        <dbReference type="ARBA" id="ARBA00022448"/>
    </source>
</evidence>
<keyword evidence="3" id="KW-0813">Transport</keyword>
<feature type="transmembrane region" description="Helical" evidence="9">
    <location>
        <begin position="99"/>
        <end position="120"/>
    </location>
</feature>
<dbReference type="CDD" id="cd09318">
    <property type="entry name" value="TDT_SSU1"/>
    <property type="match status" value="1"/>
</dbReference>
<dbReference type="InterPro" id="IPR038665">
    <property type="entry name" value="Voltage-dep_anion_channel_sf"/>
</dbReference>
<reference evidence="10 11" key="1">
    <citation type="submission" date="2019-09" db="EMBL/GenBank/DDBJ databases">
        <title>The hologenome of the rock-dwelling lichen Lasallia pustulata.</title>
        <authorList>
            <person name="Greshake Tzovaras B."/>
            <person name="Segers F."/>
            <person name="Bicker A."/>
            <person name="Dal Grande F."/>
            <person name="Otte J."/>
            <person name="Hankeln T."/>
            <person name="Schmitt I."/>
            <person name="Ebersberger I."/>
        </authorList>
    </citation>
    <scope>NUCLEOTIDE SEQUENCE [LARGE SCALE GENOMIC DNA]</scope>
    <source>
        <strain evidence="10">A1-1</strain>
    </source>
</reference>
<evidence type="ECO:0000256" key="6">
    <source>
        <dbReference type="ARBA" id="ARBA00022989"/>
    </source>
</evidence>
<evidence type="ECO:0000256" key="7">
    <source>
        <dbReference type="ARBA" id="ARBA00023136"/>
    </source>
</evidence>
<evidence type="ECO:0000256" key="8">
    <source>
        <dbReference type="SAM" id="MobiDB-lite"/>
    </source>
</evidence>
<comment type="subcellular location">
    <subcellularLocation>
        <location evidence="1">Cell membrane</location>
        <topology evidence="1">Multi-pass membrane protein</topology>
    </subcellularLocation>
</comment>
<evidence type="ECO:0008006" key="12">
    <source>
        <dbReference type="Google" id="ProtNLM"/>
    </source>
</evidence>
<keyword evidence="5 9" id="KW-0812">Transmembrane</keyword>
<proteinExistence type="inferred from homology"/>
<comment type="caution">
    <text evidence="10">The sequence shown here is derived from an EMBL/GenBank/DDBJ whole genome shotgun (WGS) entry which is preliminary data.</text>
</comment>